<dbReference type="Pfam" id="PF04403">
    <property type="entry name" value="PqiA"/>
    <property type="match status" value="1"/>
</dbReference>
<dbReference type="Proteomes" id="UP000075359">
    <property type="component" value="Unassembled WGS sequence"/>
</dbReference>
<dbReference type="AlphaFoldDB" id="A0A151CI26"/>
<keyword evidence="1" id="KW-1133">Transmembrane helix</keyword>
<keyword evidence="1" id="KW-0472">Membrane</keyword>
<evidence type="ECO:0000313" key="2">
    <source>
        <dbReference type="EMBL" id="KYJ87188.1"/>
    </source>
</evidence>
<evidence type="ECO:0000256" key="1">
    <source>
        <dbReference type="SAM" id="Phobius"/>
    </source>
</evidence>
<dbReference type="STRING" id="1630136.AS592_11860"/>
<dbReference type="OrthoDB" id="9800207at2"/>
<evidence type="ECO:0008006" key="4">
    <source>
        <dbReference type="Google" id="ProtNLM"/>
    </source>
</evidence>
<accession>A0A151CI26</accession>
<proteinExistence type="predicted"/>
<evidence type="ECO:0000313" key="3">
    <source>
        <dbReference type="Proteomes" id="UP000075359"/>
    </source>
</evidence>
<sequence>MKIENEDALDNFVICPQCHTLHKEVLIKDGSKACCTECNSVMYRYDSRLAEHGLSLSITALIFFFVANFFPLVKIELLGSEQFITIPKTILSLFDNGFFIVGLLCAFLIFIFPLMIFLLYLLVFALLKFGTGEQLSKELLVLLSHLKPWSMSDIFLISILVALVKLIGYAQIHMGIAFWALIVFVLLDIYVTRSIHISEIWMLRKRVFLKQKSTEAAA</sequence>
<dbReference type="EMBL" id="LNKT01000003">
    <property type="protein sequence ID" value="KYJ87188.1"/>
    <property type="molecule type" value="Genomic_DNA"/>
</dbReference>
<feature type="transmembrane region" description="Helical" evidence="1">
    <location>
        <begin position="176"/>
        <end position="196"/>
    </location>
</feature>
<keyword evidence="3" id="KW-1185">Reference proteome</keyword>
<feature type="transmembrane region" description="Helical" evidence="1">
    <location>
        <begin position="54"/>
        <end position="73"/>
    </location>
</feature>
<dbReference type="RefSeq" id="WP_067329091.1">
    <property type="nucleotide sequence ID" value="NZ_LNKT01000003.1"/>
</dbReference>
<gene>
    <name evidence="2" type="ORF">AS592_11860</name>
</gene>
<comment type="caution">
    <text evidence="2">The sequence shown here is derived from an EMBL/GenBank/DDBJ whole genome shotgun (WGS) entry which is preliminary data.</text>
</comment>
<feature type="transmembrane region" description="Helical" evidence="1">
    <location>
        <begin position="148"/>
        <end position="170"/>
    </location>
</feature>
<reference evidence="2 3" key="1">
    <citation type="submission" date="2015-11" db="EMBL/GenBank/DDBJ databases">
        <title>Draft genome of Sulfurovum riftiae 1812E, a member of the Epsilonproteobacteria isolated from the tube of the deep-sea hydrothermal vent tubewom Riftia pachyptila.</title>
        <authorList>
            <person name="Vetriani C."/>
            <person name="Giovannelli D."/>
        </authorList>
    </citation>
    <scope>NUCLEOTIDE SEQUENCE [LARGE SCALE GENOMIC DNA]</scope>
    <source>
        <strain evidence="2 3">1812E</strain>
    </source>
</reference>
<dbReference type="InterPro" id="IPR007498">
    <property type="entry name" value="PqiA-like"/>
</dbReference>
<name>A0A151CI26_9BACT</name>
<organism evidence="2 3">
    <name type="scientific">Sulfurovum riftiae</name>
    <dbReference type="NCBI Taxonomy" id="1630136"/>
    <lineage>
        <taxon>Bacteria</taxon>
        <taxon>Pseudomonadati</taxon>
        <taxon>Campylobacterota</taxon>
        <taxon>Epsilonproteobacteria</taxon>
        <taxon>Campylobacterales</taxon>
        <taxon>Sulfurovaceae</taxon>
        <taxon>Sulfurovum</taxon>
    </lineage>
</organism>
<keyword evidence="1" id="KW-0812">Transmembrane</keyword>
<protein>
    <recommendedName>
        <fullName evidence="4">Paraquat-inducible protein A</fullName>
    </recommendedName>
</protein>
<feature type="transmembrane region" description="Helical" evidence="1">
    <location>
        <begin position="98"/>
        <end position="127"/>
    </location>
</feature>